<dbReference type="Proteomes" id="UP001500827">
    <property type="component" value="Unassembled WGS sequence"/>
</dbReference>
<evidence type="ECO:0000313" key="2">
    <source>
        <dbReference type="EMBL" id="GAA3890597.1"/>
    </source>
</evidence>
<dbReference type="EMBL" id="BAABBM010000001">
    <property type="protein sequence ID" value="GAA3890597.1"/>
    <property type="molecule type" value="Genomic_DNA"/>
</dbReference>
<organism evidence="2 3">
    <name type="scientific">Sphingomonas limnosediminicola</name>
    <dbReference type="NCBI Taxonomy" id="940133"/>
    <lineage>
        <taxon>Bacteria</taxon>
        <taxon>Pseudomonadati</taxon>
        <taxon>Pseudomonadota</taxon>
        <taxon>Alphaproteobacteria</taxon>
        <taxon>Sphingomonadales</taxon>
        <taxon>Sphingomonadaceae</taxon>
        <taxon>Sphingomonas</taxon>
    </lineage>
</organism>
<protein>
    <submittedName>
        <fullName evidence="2">Uncharacterized protein</fullName>
    </submittedName>
</protein>
<dbReference type="RefSeq" id="WP_344698320.1">
    <property type="nucleotide sequence ID" value="NZ_BAABBM010000001.1"/>
</dbReference>
<feature type="transmembrane region" description="Helical" evidence="1">
    <location>
        <begin position="12"/>
        <end position="33"/>
    </location>
</feature>
<name>A0ABP7KZ67_9SPHN</name>
<keyword evidence="1" id="KW-0812">Transmembrane</keyword>
<gene>
    <name evidence="2" type="ORF">GCM10022276_07150</name>
</gene>
<evidence type="ECO:0000256" key="1">
    <source>
        <dbReference type="SAM" id="Phobius"/>
    </source>
</evidence>
<sequence>MILGMVVGGTRFLLYAIVASADWVYAIIFFSALEGLVYPSLNALLRG</sequence>
<evidence type="ECO:0000313" key="3">
    <source>
        <dbReference type="Proteomes" id="UP001500827"/>
    </source>
</evidence>
<keyword evidence="3" id="KW-1185">Reference proteome</keyword>
<keyword evidence="1" id="KW-0472">Membrane</keyword>
<proteinExistence type="predicted"/>
<keyword evidence="1" id="KW-1133">Transmembrane helix</keyword>
<reference evidence="3" key="1">
    <citation type="journal article" date="2019" name="Int. J. Syst. Evol. Microbiol.">
        <title>The Global Catalogue of Microorganisms (GCM) 10K type strain sequencing project: providing services to taxonomists for standard genome sequencing and annotation.</title>
        <authorList>
            <consortium name="The Broad Institute Genomics Platform"/>
            <consortium name="The Broad Institute Genome Sequencing Center for Infectious Disease"/>
            <person name="Wu L."/>
            <person name="Ma J."/>
        </authorList>
    </citation>
    <scope>NUCLEOTIDE SEQUENCE [LARGE SCALE GENOMIC DNA]</scope>
    <source>
        <strain evidence="3">JCM 17543</strain>
    </source>
</reference>
<accession>A0ABP7KZ67</accession>
<comment type="caution">
    <text evidence="2">The sequence shown here is derived from an EMBL/GenBank/DDBJ whole genome shotgun (WGS) entry which is preliminary data.</text>
</comment>